<feature type="region of interest" description="Disordered" evidence="1">
    <location>
        <begin position="1"/>
        <end position="20"/>
    </location>
</feature>
<gene>
    <name evidence="3" type="ORF">HK100_008522</name>
</gene>
<feature type="transmembrane region" description="Helical" evidence="2">
    <location>
        <begin position="162"/>
        <end position="188"/>
    </location>
</feature>
<evidence type="ECO:0008006" key="5">
    <source>
        <dbReference type="Google" id="ProtNLM"/>
    </source>
</evidence>
<protein>
    <recommendedName>
        <fullName evidence="5">Transmembrane protein</fullName>
    </recommendedName>
</protein>
<evidence type="ECO:0000313" key="4">
    <source>
        <dbReference type="Proteomes" id="UP001211907"/>
    </source>
</evidence>
<accession>A0AAD5T412</accession>
<keyword evidence="2" id="KW-0812">Transmembrane</keyword>
<comment type="caution">
    <text evidence="3">The sequence shown here is derived from an EMBL/GenBank/DDBJ whole genome shotgun (WGS) entry which is preliminary data.</text>
</comment>
<evidence type="ECO:0000256" key="1">
    <source>
        <dbReference type="SAM" id="MobiDB-lite"/>
    </source>
</evidence>
<reference evidence="3" key="1">
    <citation type="submission" date="2020-05" db="EMBL/GenBank/DDBJ databases">
        <title>Phylogenomic resolution of chytrid fungi.</title>
        <authorList>
            <person name="Stajich J.E."/>
            <person name="Amses K."/>
            <person name="Simmons R."/>
            <person name="Seto K."/>
            <person name="Myers J."/>
            <person name="Bonds A."/>
            <person name="Quandt C.A."/>
            <person name="Barry K."/>
            <person name="Liu P."/>
            <person name="Grigoriev I."/>
            <person name="Longcore J.E."/>
            <person name="James T.Y."/>
        </authorList>
    </citation>
    <scope>NUCLEOTIDE SEQUENCE</scope>
    <source>
        <strain evidence="3">JEL0513</strain>
    </source>
</reference>
<organism evidence="3 4">
    <name type="scientific">Physocladia obscura</name>
    <dbReference type="NCBI Taxonomy" id="109957"/>
    <lineage>
        <taxon>Eukaryota</taxon>
        <taxon>Fungi</taxon>
        <taxon>Fungi incertae sedis</taxon>
        <taxon>Chytridiomycota</taxon>
        <taxon>Chytridiomycota incertae sedis</taxon>
        <taxon>Chytridiomycetes</taxon>
        <taxon>Chytridiales</taxon>
        <taxon>Chytriomycetaceae</taxon>
        <taxon>Physocladia</taxon>
    </lineage>
</organism>
<keyword evidence="2" id="KW-0472">Membrane</keyword>
<evidence type="ECO:0000256" key="2">
    <source>
        <dbReference type="SAM" id="Phobius"/>
    </source>
</evidence>
<name>A0AAD5T412_9FUNG</name>
<dbReference type="AlphaFoldDB" id="A0AAD5T412"/>
<evidence type="ECO:0000313" key="3">
    <source>
        <dbReference type="EMBL" id="KAJ3129590.1"/>
    </source>
</evidence>
<feature type="transmembrane region" description="Helical" evidence="2">
    <location>
        <begin position="401"/>
        <end position="423"/>
    </location>
</feature>
<dbReference type="Proteomes" id="UP001211907">
    <property type="component" value="Unassembled WGS sequence"/>
</dbReference>
<feature type="non-terminal residue" evidence="3">
    <location>
        <position position="562"/>
    </location>
</feature>
<keyword evidence="2" id="KW-1133">Transmembrane helix</keyword>
<keyword evidence="4" id="KW-1185">Reference proteome</keyword>
<proteinExistence type="predicted"/>
<sequence length="562" mass="59262">MDFPAFETAEQISPTSNSPLKTTEAESAVIFKSATANNDNNNMFWLSQATLVTTTQTDTALTIITAISTKLTTWPVPAGWPNGFMWPLPKLPATFNGTFSVTAPVPRNWPAGYPWPPNTNMWPPGTTQLTTLSSASTEALVKTATVATDGGASYGVAFGGNLVGPVVGVAIGVLAALVVACVAMGVCWRRMRVVRMRKDGNDGDGEALNESQGVGAPRSASLLPIVSRSLRRAAGSTTALRLPTTEFVIAALLETTIANSNTHGGGSGVAGKTSGSSANKKRGAMARSVSPVPPVPPLPHWRTVQGFPFPPLDYALPSNFDGSFAIGSPVPRNWPIGYSWPPGSGLYPPGTSPFVPSSFLQTTLTTATQTELLRQTTANMATIQQDQTTTNSNVQVQTDNIILAIAVGILAALLATTVGVLVYRRRKMNHWNSKTSRNLFGSNLYASPHALYSNGNGSIYGDNNYHNNNYQNNNNECTFFGGGNGARAMSTRTGGASIKAPSVSQRSFFMGDTGVQSSGTDNEDSVPSPEFMIAALLANSTADCFTRPRMMNGSNAGSGDMM</sequence>
<dbReference type="CDD" id="cd12087">
    <property type="entry name" value="TM_EGFR-like"/>
    <property type="match status" value="1"/>
</dbReference>
<feature type="compositionally biased region" description="Polar residues" evidence="1">
    <location>
        <begin position="10"/>
        <end position="20"/>
    </location>
</feature>
<dbReference type="EMBL" id="JADGJH010000416">
    <property type="protein sequence ID" value="KAJ3129590.1"/>
    <property type="molecule type" value="Genomic_DNA"/>
</dbReference>